<dbReference type="GO" id="GO:0030288">
    <property type="term" value="C:outer membrane-bounded periplasmic space"/>
    <property type="evidence" value="ECO:0007669"/>
    <property type="project" value="UniProtKB-ARBA"/>
</dbReference>
<dbReference type="SUPFAM" id="SSF53850">
    <property type="entry name" value="Periplasmic binding protein-like II"/>
    <property type="match status" value="1"/>
</dbReference>
<name>A0A4D8R2Q2_AZOBR</name>
<protein>
    <submittedName>
        <fullName evidence="6">ABC transporter substrate-binding protein</fullName>
    </submittedName>
</protein>
<dbReference type="Pfam" id="PF00496">
    <property type="entry name" value="SBP_bac_5"/>
    <property type="match status" value="1"/>
</dbReference>
<dbReference type="Proteomes" id="UP000298693">
    <property type="component" value="Chromosome"/>
</dbReference>
<dbReference type="RefSeq" id="WP_137139493.1">
    <property type="nucleotide sequence ID" value="NZ_CP032345.1"/>
</dbReference>
<evidence type="ECO:0000256" key="1">
    <source>
        <dbReference type="ARBA" id="ARBA00004418"/>
    </source>
</evidence>
<feature type="domain" description="Solute-binding protein family 5" evidence="5">
    <location>
        <begin position="85"/>
        <end position="416"/>
    </location>
</feature>
<dbReference type="CDD" id="cd08494">
    <property type="entry name" value="PBP2_NikA_DppA_OppA_like_6"/>
    <property type="match status" value="1"/>
</dbReference>
<dbReference type="PROSITE" id="PS51318">
    <property type="entry name" value="TAT"/>
    <property type="match status" value="1"/>
</dbReference>
<feature type="chain" id="PRO_5020740435" evidence="4">
    <location>
        <begin position="26"/>
        <end position="508"/>
    </location>
</feature>
<dbReference type="InterPro" id="IPR006311">
    <property type="entry name" value="TAT_signal"/>
</dbReference>
<accession>A0A4D8R2Q2</accession>
<evidence type="ECO:0000313" key="7">
    <source>
        <dbReference type="Proteomes" id="UP000298693"/>
    </source>
</evidence>
<dbReference type="Gene3D" id="3.10.105.10">
    <property type="entry name" value="Dipeptide-binding Protein, Domain 3"/>
    <property type="match status" value="1"/>
</dbReference>
<dbReference type="Gene3D" id="3.90.76.10">
    <property type="entry name" value="Dipeptide-binding Protein, Domain 1"/>
    <property type="match status" value="1"/>
</dbReference>
<sequence>MPNRQRRTALAITMGAVLGLAGALAAGPVLAQAAPRTDLARTNLVVGMRLEPPHLDPTAGAAAAIDEVTYANLFEPLTRIDAEGKVVPGLAEKWEVSADGLTYTFHLRKGAKFHDGTDADSADVKFSLDRARGADSVNAQKGYFAAIAGVEAPDARTVVVTLSRPDGLFLFHMASGDAAIVAPESAGANKQTPIGTGPFKFERWVAGDRVVLVRNPDYDGPKPALERVTFRFISDPAAQVAALKAGDIDSFPQFDTYEALPQFRDDGAFTVMVGTTEGETILGTNNARKPFDDVRVRRAMAHAIDRKTLIDGVLFGNGAAIGSHFPPHRAGYVDLTGLYPYDPDKAKALLAEAGLPDGFETTLRLPPPIYARRSGELIAAMLAEVGIRVKVEPMEWAPWLEQVFKGKNYDLTLIAHTEPLDIDIYGRPDYYFNYRSERFNAVGAELDRTQNSAKRNALYGEQQRILAEDAVNGFLFMLPSATVQKSAVQGMWVNRPIQANDVTGVRWK</sequence>
<evidence type="ECO:0000256" key="3">
    <source>
        <dbReference type="ARBA" id="ARBA00022729"/>
    </source>
</evidence>
<dbReference type="InterPro" id="IPR023765">
    <property type="entry name" value="SBP_5_CS"/>
</dbReference>
<feature type="signal peptide" evidence="4">
    <location>
        <begin position="1"/>
        <end position="25"/>
    </location>
</feature>
<comment type="subcellular location">
    <subcellularLocation>
        <location evidence="1">Periplasm</location>
    </subcellularLocation>
</comment>
<dbReference type="InterPro" id="IPR000914">
    <property type="entry name" value="SBP_5_dom"/>
</dbReference>
<evidence type="ECO:0000256" key="4">
    <source>
        <dbReference type="SAM" id="SignalP"/>
    </source>
</evidence>
<dbReference type="Gene3D" id="3.40.190.10">
    <property type="entry name" value="Periplasmic binding protein-like II"/>
    <property type="match status" value="1"/>
</dbReference>
<dbReference type="PIRSF" id="PIRSF002741">
    <property type="entry name" value="MppA"/>
    <property type="match status" value="1"/>
</dbReference>
<dbReference type="EMBL" id="CP032345">
    <property type="protein sequence ID" value="QCO15016.1"/>
    <property type="molecule type" value="Genomic_DNA"/>
</dbReference>
<dbReference type="PROSITE" id="PS01040">
    <property type="entry name" value="SBP_BACTERIAL_5"/>
    <property type="match status" value="1"/>
</dbReference>
<dbReference type="GO" id="GO:1904680">
    <property type="term" value="F:peptide transmembrane transporter activity"/>
    <property type="evidence" value="ECO:0007669"/>
    <property type="project" value="TreeGrafter"/>
</dbReference>
<reference evidence="6 7" key="1">
    <citation type="submission" date="2018-09" db="EMBL/GenBank/DDBJ databases">
        <title>Whole genome based analysis of evolution and adaptive divergence in Indian and Brazilian strains of Azospirillum brasilense.</title>
        <authorList>
            <person name="Singh C."/>
            <person name="Tripathi A.K."/>
        </authorList>
    </citation>
    <scope>NUCLEOTIDE SEQUENCE [LARGE SCALE GENOMIC DNA]</scope>
    <source>
        <strain evidence="6 7">MTCC4039</strain>
    </source>
</reference>
<dbReference type="PANTHER" id="PTHR30290:SF38">
    <property type="entry name" value="D,D-DIPEPTIDE-BINDING PERIPLASMIC PROTEIN DDPA-RELATED"/>
    <property type="match status" value="1"/>
</dbReference>
<dbReference type="InterPro" id="IPR039424">
    <property type="entry name" value="SBP_5"/>
</dbReference>
<gene>
    <name evidence="6" type="ORF">D3869_07165</name>
</gene>
<proteinExistence type="inferred from homology"/>
<organism evidence="6 7">
    <name type="scientific">Azospirillum brasilense</name>
    <dbReference type="NCBI Taxonomy" id="192"/>
    <lineage>
        <taxon>Bacteria</taxon>
        <taxon>Pseudomonadati</taxon>
        <taxon>Pseudomonadota</taxon>
        <taxon>Alphaproteobacteria</taxon>
        <taxon>Rhodospirillales</taxon>
        <taxon>Azospirillaceae</taxon>
        <taxon>Azospirillum</taxon>
    </lineage>
</organism>
<dbReference type="AlphaFoldDB" id="A0A4D8R2Q2"/>
<dbReference type="PANTHER" id="PTHR30290">
    <property type="entry name" value="PERIPLASMIC BINDING COMPONENT OF ABC TRANSPORTER"/>
    <property type="match status" value="1"/>
</dbReference>
<evidence type="ECO:0000256" key="2">
    <source>
        <dbReference type="ARBA" id="ARBA00005695"/>
    </source>
</evidence>
<dbReference type="InterPro" id="IPR030678">
    <property type="entry name" value="Peptide/Ni-bd"/>
</dbReference>
<comment type="similarity">
    <text evidence="2">Belongs to the bacterial solute-binding protein 5 family.</text>
</comment>
<dbReference type="GO" id="GO:0015833">
    <property type="term" value="P:peptide transport"/>
    <property type="evidence" value="ECO:0007669"/>
    <property type="project" value="TreeGrafter"/>
</dbReference>
<keyword evidence="3 4" id="KW-0732">Signal</keyword>
<evidence type="ECO:0000259" key="5">
    <source>
        <dbReference type="Pfam" id="PF00496"/>
    </source>
</evidence>
<evidence type="ECO:0000313" key="6">
    <source>
        <dbReference type="EMBL" id="QCO15016.1"/>
    </source>
</evidence>
<dbReference type="GO" id="GO:0043190">
    <property type="term" value="C:ATP-binding cassette (ABC) transporter complex"/>
    <property type="evidence" value="ECO:0007669"/>
    <property type="project" value="InterPro"/>
</dbReference>